<sequence length="456" mass="49846">MSRRAIWETLYKRFDPFRPADNPAWRAERVRSPASRIVQRVAMPFGDTRALVTGTTGTGKSTELLRIAEARSGQDFVIVLDLHRHFAEVVGDEQALRNVGAWEVVFLAGLALVRAASELLPYPIPPSYVADLSAAWEKVARATETPGAQAVVDAGALAKAMVVLASAGLPLLGAPAAAAGAVGLKVLEAASGALKWNLPIGQAARRRRDQDAEMQTLLQAVNVLIGHVQSKAMRILLLIDGLDRIVELDRAEALFIESEMIAQLECRVVVSGPFALRSSPVASAIPRFNLILPLVNEPVMDHRDPTQRGPGLDFFCELYARRTADLGAPDLVPRQELERLAYYSGGRARDFVKLVRALAEQAWLDDAPSATPALVDAVLDSMRRLLETGLDEGHIEVLEAVMANPRHRIPSDGRARELLTYGHLLPYPNESEWYYPHPLLTMHLLRPIARSTSGSA</sequence>
<proteinExistence type="predicted"/>
<gene>
    <name evidence="1" type="ORF">BE21_52385</name>
</gene>
<protein>
    <submittedName>
        <fullName evidence="1">Uncharacterized protein</fullName>
    </submittedName>
</protein>
<evidence type="ECO:0000313" key="2">
    <source>
        <dbReference type="Proteomes" id="UP000075502"/>
    </source>
</evidence>
<organism evidence="1 2">
    <name type="scientific">Sorangium cellulosum</name>
    <name type="common">Polyangium cellulosum</name>
    <dbReference type="NCBI Taxonomy" id="56"/>
    <lineage>
        <taxon>Bacteria</taxon>
        <taxon>Pseudomonadati</taxon>
        <taxon>Myxococcota</taxon>
        <taxon>Polyangia</taxon>
        <taxon>Polyangiales</taxon>
        <taxon>Polyangiaceae</taxon>
        <taxon>Sorangium</taxon>
    </lineage>
</organism>
<accession>A0A150TFM5</accession>
<evidence type="ECO:0000313" key="1">
    <source>
        <dbReference type="EMBL" id="KYG03298.1"/>
    </source>
</evidence>
<dbReference type="Proteomes" id="UP000075502">
    <property type="component" value="Unassembled WGS sequence"/>
</dbReference>
<dbReference type="EMBL" id="JEME01002747">
    <property type="protein sequence ID" value="KYG03298.1"/>
    <property type="molecule type" value="Genomic_DNA"/>
</dbReference>
<dbReference type="AlphaFoldDB" id="A0A150TFM5"/>
<comment type="caution">
    <text evidence="1">The sequence shown here is derived from an EMBL/GenBank/DDBJ whole genome shotgun (WGS) entry which is preliminary data.</text>
</comment>
<name>A0A150TFM5_SORCE</name>
<reference evidence="1 2" key="1">
    <citation type="submission" date="2014-02" db="EMBL/GenBank/DDBJ databases">
        <title>The small core and large imbalanced accessory genome model reveals a collaborative survival strategy of Sorangium cellulosum strains in nature.</title>
        <authorList>
            <person name="Han K."/>
            <person name="Peng R."/>
            <person name="Blom J."/>
            <person name="Li Y.-Z."/>
        </authorList>
    </citation>
    <scope>NUCLEOTIDE SEQUENCE [LARGE SCALE GENOMIC DNA]</scope>
    <source>
        <strain evidence="1 2">So0007-03</strain>
    </source>
</reference>